<dbReference type="InterPro" id="IPR012657">
    <property type="entry name" value="23S_rRNA-intervening_sequence"/>
</dbReference>
<dbReference type="SUPFAM" id="SSF158446">
    <property type="entry name" value="IVS-encoded protein-like"/>
    <property type="match status" value="1"/>
</dbReference>
<dbReference type="Gene3D" id="1.20.1440.60">
    <property type="entry name" value="23S rRNA-intervening sequence"/>
    <property type="match status" value="1"/>
</dbReference>
<dbReference type="PANTHER" id="PTHR38471:SF2">
    <property type="entry name" value="FOUR HELIX BUNDLE PROTEIN"/>
    <property type="match status" value="1"/>
</dbReference>
<organism evidence="1 2">
    <name type="scientific">Bergeyella porcorum</name>
    <dbReference type="NCBI Taxonomy" id="1735111"/>
    <lineage>
        <taxon>Bacteria</taxon>
        <taxon>Pseudomonadati</taxon>
        <taxon>Bacteroidota</taxon>
        <taxon>Flavobacteriia</taxon>
        <taxon>Flavobacteriales</taxon>
        <taxon>Weeksellaceae</taxon>
        <taxon>Bergeyella</taxon>
    </lineage>
</organism>
<evidence type="ECO:0000313" key="2">
    <source>
        <dbReference type="Proteomes" id="UP001432059"/>
    </source>
</evidence>
<accession>A0AAU0EZD9</accession>
<dbReference type="KEGG" id="bpor:BPO_0427"/>
<dbReference type="Proteomes" id="UP001432059">
    <property type="component" value="Chromosome"/>
</dbReference>
<dbReference type="Pfam" id="PF05635">
    <property type="entry name" value="23S_rRNA_IVP"/>
    <property type="match status" value="1"/>
</dbReference>
<name>A0AAU0EZD9_9FLAO</name>
<dbReference type="InterPro" id="IPR036583">
    <property type="entry name" value="23S_rRNA_IVS_sf"/>
</dbReference>
<proteinExistence type="predicted"/>
<dbReference type="RefSeq" id="WP_327984742.1">
    <property type="nucleotide sequence ID" value="NZ_CP136426.1"/>
</dbReference>
<evidence type="ECO:0000313" key="1">
    <source>
        <dbReference type="EMBL" id="WOC51074.1"/>
    </source>
</evidence>
<dbReference type="PANTHER" id="PTHR38471">
    <property type="entry name" value="FOUR HELIX BUNDLE PROTEIN"/>
    <property type="match status" value="1"/>
</dbReference>
<reference evidence="1" key="1">
    <citation type="submission" date="2023-10" db="EMBL/GenBank/DDBJ databases">
        <title>Characterization and whole genome sequencing of a novel strain of Bergeyella porcorum QD2021 isolated from pig.</title>
        <authorList>
            <person name="Liu G."/>
            <person name="Chen C."/>
            <person name="Han X."/>
        </authorList>
    </citation>
    <scope>NUCLEOTIDE SEQUENCE</scope>
    <source>
        <strain evidence="1">QD2021</strain>
    </source>
</reference>
<dbReference type="NCBIfam" id="TIGR02436">
    <property type="entry name" value="four helix bundle protein"/>
    <property type="match status" value="1"/>
</dbReference>
<sequence length="120" mass="13562">MKAHKLQDLKVWTKAIGLAKEVYLLTETLPDEEKFGLKSQIRRCAISIPSNIAEGAGRNHPNEFIQFLGIASGSTYELETQLILLIELNFISEDAIQPLLNELTEIQKMIYSFKIKLKTG</sequence>
<dbReference type="EMBL" id="CP136426">
    <property type="protein sequence ID" value="WOC51074.1"/>
    <property type="molecule type" value="Genomic_DNA"/>
</dbReference>
<gene>
    <name evidence="1" type="ORF">BPO_0427</name>
</gene>
<protein>
    <submittedName>
        <fullName evidence="1">Four helix bundle protein</fullName>
    </submittedName>
</protein>
<dbReference type="CDD" id="cd16377">
    <property type="entry name" value="23S_rRNA_IVP_like"/>
    <property type="match status" value="1"/>
</dbReference>
<dbReference type="AlphaFoldDB" id="A0AAU0EZD9"/>
<keyword evidence="2" id="KW-1185">Reference proteome</keyword>